<dbReference type="RefSeq" id="WP_045980574.1">
    <property type="nucleotide sequence ID" value="NZ_JXXY01000022.1"/>
</dbReference>
<proteinExistence type="predicted"/>
<dbReference type="PATRIC" id="fig|151081.8.peg.3640"/>
<reference evidence="2 3" key="1">
    <citation type="journal article" date="2015" name="BMC Genomics">
        <title>Genome mining reveals unlocked bioactive potential of marine Gram-negative bacteria.</title>
        <authorList>
            <person name="Machado H."/>
            <person name="Sonnenschein E.C."/>
            <person name="Melchiorsen J."/>
            <person name="Gram L."/>
        </authorList>
    </citation>
    <scope>NUCLEOTIDE SEQUENCE [LARGE SCALE GENOMIC DNA]</scope>
    <source>
        <strain evidence="2 3">S3137</strain>
    </source>
</reference>
<accession>A0A0F4PKA9</accession>
<keyword evidence="1" id="KW-1133">Transmembrane helix</keyword>
<dbReference type="GeneID" id="58229384"/>
<evidence type="ECO:0000313" key="3">
    <source>
        <dbReference type="Proteomes" id="UP000033664"/>
    </source>
</evidence>
<comment type="caution">
    <text evidence="2">The sequence shown here is derived from an EMBL/GenBank/DDBJ whole genome shotgun (WGS) entry which is preliminary data.</text>
</comment>
<dbReference type="Proteomes" id="UP000033664">
    <property type="component" value="Unassembled WGS sequence"/>
</dbReference>
<evidence type="ECO:0000313" key="2">
    <source>
        <dbReference type="EMBL" id="KJY98613.1"/>
    </source>
</evidence>
<feature type="transmembrane region" description="Helical" evidence="1">
    <location>
        <begin position="12"/>
        <end position="34"/>
    </location>
</feature>
<dbReference type="EMBL" id="JXXZ01000010">
    <property type="protein sequence ID" value="KJY98613.1"/>
    <property type="molecule type" value="Genomic_DNA"/>
</dbReference>
<organism evidence="2 3">
    <name type="scientific">Pseudoalteromonas ruthenica</name>
    <dbReference type="NCBI Taxonomy" id="151081"/>
    <lineage>
        <taxon>Bacteria</taxon>
        <taxon>Pseudomonadati</taxon>
        <taxon>Pseudomonadota</taxon>
        <taxon>Gammaproteobacteria</taxon>
        <taxon>Alteromonadales</taxon>
        <taxon>Pseudoalteromonadaceae</taxon>
        <taxon>Pseudoalteromonas</taxon>
    </lineage>
</organism>
<sequence length="171" mass="19616">MEKQKWYKNPEMLIALTALFIGLITAFISIYSAYIDRAYAKASVWPKVEVFRSKGKDRFSYGVANRGTGPAIIKYVKVSIGKRYLQRWSDLPEFDSIYQSHISSTTLPAGEMLKPLVYKGEAVENILKIDKRLEIELCYCSIYDDCWVVSRSLQAHPVEQCEVNSKQAFLQ</sequence>
<keyword evidence="1" id="KW-0472">Membrane</keyword>
<keyword evidence="1" id="KW-0812">Transmembrane</keyword>
<keyword evidence="3" id="KW-1185">Reference proteome</keyword>
<name>A0A0F4PKA9_9GAMM</name>
<protein>
    <submittedName>
        <fullName evidence="2">Uncharacterized protein</fullName>
    </submittedName>
</protein>
<dbReference type="AlphaFoldDB" id="A0A0F4PKA9"/>
<gene>
    <name evidence="2" type="ORF">TW72_12860</name>
</gene>
<dbReference type="eggNOG" id="ENOG5033E3J">
    <property type="taxonomic scope" value="Bacteria"/>
</dbReference>
<dbReference type="OrthoDB" id="1492993at2"/>
<evidence type="ECO:0000256" key="1">
    <source>
        <dbReference type="SAM" id="Phobius"/>
    </source>
</evidence>